<dbReference type="GO" id="GO:0046872">
    <property type="term" value="F:metal ion binding"/>
    <property type="evidence" value="ECO:0007669"/>
    <property type="project" value="UniProtKB-KW"/>
</dbReference>
<dbReference type="RefSeq" id="WP_076979103.1">
    <property type="nucleotide sequence ID" value="NZ_CP019124.1"/>
</dbReference>
<dbReference type="Proteomes" id="UP000187266">
    <property type="component" value="Chromosome"/>
</dbReference>
<evidence type="ECO:0000256" key="2">
    <source>
        <dbReference type="ARBA" id="ARBA00004050"/>
    </source>
</evidence>
<dbReference type="STRING" id="1267768.BV394_04555"/>
<comment type="subcellular location">
    <subcellularLocation>
        <location evidence="3">Membrane</location>
    </subcellularLocation>
</comment>
<evidence type="ECO:0000256" key="8">
    <source>
        <dbReference type="ARBA" id="ARBA00023004"/>
    </source>
</evidence>
<keyword evidence="11" id="KW-1185">Reference proteome</keyword>
<sequence length="110" mass="11703">MLDLRLYMVQRLSALVMVPLVLGHIAVMIYAIQGGLSTGEILSRTQGSLGWGLFYGLFVLAVSIHAAIGLRVIVFETFGLRGAALSLLMWATGLGLLYLGARAVLAVTLA</sequence>
<comment type="function">
    <text evidence="2">Membrane-anchoring subunit of succinate dehydrogenase (SDH).</text>
</comment>
<evidence type="ECO:0000256" key="7">
    <source>
        <dbReference type="ARBA" id="ARBA00022989"/>
    </source>
</evidence>
<dbReference type="InterPro" id="IPR000701">
    <property type="entry name" value="SuccDH_FuR_B_TM-su"/>
</dbReference>
<dbReference type="Pfam" id="PF01127">
    <property type="entry name" value="Sdh_cyt"/>
    <property type="match status" value="1"/>
</dbReference>
<evidence type="ECO:0000256" key="4">
    <source>
        <dbReference type="ARBA" id="ARBA00022617"/>
    </source>
</evidence>
<proteinExistence type="predicted"/>
<dbReference type="AlphaFoldDB" id="A0A1U7DGF2"/>
<keyword evidence="6" id="KW-0479">Metal-binding</keyword>
<name>A0A1U7DGF2_9RHOB</name>
<dbReference type="EMBL" id="CP019124">
    <property type="protein sequence ID" value="APX89080.1"/>
    <property type="molecule type" value="Genomic_DNA"/>
</dbReference>
<reference evidence="10 11" key="1">
    <citation type="submission" date="2017-01" db="EMBL/GenBank/DDBJ databases">
        <title>Genomic analysis of Xuhuaishuia manganoxidans DY6-4.</title>
        <authorList>
            <person name="Wang X."/>
        </authorList>
    </citation>
    <scope>NUCLEOTIDE SEQUENCE [LARGE SCALE GENOMIC DNA]</scope>
    <source>
        <strain evidence="10 11">DY6-4</strain>
    </source>
</reference>
<gene>
    <name evidence="10" type="ORF">BV394_04555</name>
</gene>
<keyword evidence="8" id="KW-0408">Iron</keyword>
<dbReference type="GO" id="GO:0016020">
    <property type="term" value="C:membrane"/>
    <property type="evidence" value="ECO:0007669"/>
    <property type="project" value="UniProtKB-SubCell"/>
</dbReference>
<evidence type="ECO:0000256" key="3">
    <source>
        <dbReference type="ARBA" id="ARBA00004370"/>
    </source>
</evidence>
<dbReference type="SUPFAM" id="SSF81343">
    <property type="entry name" value="Fumarate reductase respiratory complex transmembrane subunits"/>
    <property type="match status" value="1"/>
</dbReference>
<dbReference type="OrthoDB" id="5787321at2"/>
<keyword evidence="7" id="KW-1133">Transmembrane helix</keyword>
<protein>
    <submittedName>
        <fullName evidence="10">Succinate dehydrogenase</fullName>
    </submittedName>
</protein>
<dbReference type="InterPro" id="IPR034804">
    <property type="entry name" value="SQR/QFR_C/D"/>
</dbReference>
<dbReference type="Gene3D" id="1.20.1300.10">
    <property type="entry name" value="Fumarate reductase/succinate dehydrogenase, transmembrane subunit"/>
    <property type="match status" value="1"/>
</dbReference>
<organism evidence="10 11">
    <name type="scientific">Brevirhabdus pacifica</name>
    <dbReference type="NCBI Taxonomy" id="1267768"/>
    <lineage>
        <taxon>Bacteria</taxon>
        <taxon>Pseudomonadati</taxon>
        <taxon>Pseudomonadota</taxon>
        <taxon>Alphaproteobacteria</taxon>
        <taxon>Rhodobacterales</taxon>
        <taxon>Paracoccaceae</taxon>
        <taxon>Brevirhabdus</taxon>
    </lineage>
</organism>
<keyword evidence="9" id="KW-0472">Membrane</keyword>
<comment type="cofactor">
    <cofactor evidence="1">
        <name>heme</name>
        <dbReference type="ChEBI" id="CHEBI:30413"/>
    </cofactor>
</comment>
<evidence type="ECO:0000313" key="11">
    <source>
        <dbReference type="Proteomes" id="UP000187266"/>
    </source>
</evidence>
<accession>A0A1U7DGF2</accession>
<keyword evidence="4" id="KW-0349">Heme</keyword>
<keyword evidence="5" id="KW-0812">Transmembrane</keyword>
<evidence type="ECO:0000256" key="6">
    <source>
        <dbReference type="ARBA" id="ARBA00022723"/>
    </source>
</evidence>
<evidence type="ECO:0000313" key="10">
    <source>
        <dbReference type="EMBL" id="APX89080.1"/>
    </source>
</evidence>
<evidence type="ECO:0000256" key="9">
    <source>
        <dbReference type="ARBA" id="ARBA00023136"/>
    </source>
</evidence>
<evidence type="ECO:0000256" key="1">
    <source>
        <dbReference type="ARBA" id="ARBA00001971"/>
    </source>
</evidence>
<evidence type="ECO:0000256" key="5">
    <source>
        <dbReference type="ARBA" id="ARBA00022692"/>
    </source>
</evidence>
<accession>A0A2M9DEX5</accession>